<dbReference type="EMBL" id="MHNY01000003">
    <property type="protein sequence ID" value="OGZ56763.1"/>
    <property type="molecule type" value="Genomic_DNA"/>
</dbReference>
<evidence type="ECO:0000313" key="1">
    <source>
        <dbReference type="EMBL" id="OGZ56763.1"/>
    </source>
</evidence>
<name>A0A1G2H2S2_9BACT</name>
<dbReference type="STRING" id="1802128.A3H64_02700"/>
<gene>
    <name evidence="1" type="ORF">A3H64_02700</name>
</gene>
<reference evidence="1 2" key="1">
    <citation type="journal article" date="2016" name="Nat. Commun.">
        <title>Thousands of microbial genomes shed light on interconnected biogeochemical processes in an aquifer system.</title>
        <authorList>
            <person name="Anantharaman K."/>
            <person name="Brown C.T."/>
            <person name="Hug L.A."/>
            <person name="Sharon I."/>
            <person name="Castelle C.J."/>
            <person name="Probst A.J."/>
            <person name="Thomas B.C."/>
            <person name="Singh A."/>
            <person name="Wilkins M.J."/>
            <person name="Karaoz U."/>
            <person name="Brodie E.L."/>
            <person name="Williams K.H."/>
            <person name="Hubbard S.S."/>
            <person name="Banfield J.F."/>
        </authorList>
    </citation>
    <scope>NUCLEOTIDE SEQUENCE [LARGE SCALE GENOMIC DNA]</scope>
</reference>
<protein>
    <submittedName>
        <fullName evidence="1">Uncharacterized protein</fullName>
    </submittedName>
</protein>
<accession>A0A1G2H2S2</accession>
<proteinExistence type="predicted"/>
<organism evidence="1 2">
    <name type="scientific">Candidatus Ryanbacteria bacterium RIFCSPLOWO2_02_FULL_45_11c</name>
    <dbReference type="NCBI Taxonomy" id="1802128"/>
    <lineage>
        <taxon>Bacteria</taxon>
        <taxon>Candidatus Ryaniibacteriota</taxon>
    </lineage>
</organism>
<evidence type="ECO:0000313" key="2">
    <source>
        <dbReference type="Proteomes" id="UP000178186"/>
    </source>
</evidence>
<dbReference type="Proteomes" id="UP000178186">
    <property type="component" value="Unassembled WGS sequence"/>
</dbReference>
<sequence>MPPKNLQHRGGYIHGKLEQHKNPILGNAGTGSFFLLIMVCIARNVPSQAVHNPAAAGRVKPG</sequence>
<comment type="caution">
    <text evidence="1">The sequence shown here is derived from an EMBL/GenBank/DDBJ whole genome shotgun (WGS) entry which is preliminary data.</text>
</comment>
<dbReference type="AlphaFoldDB" id="A0A1G2H2S2"/>